<dbReference type="NCBIfam" id="TIGR01444">
    <property type="entry name" value="fkbM_fam"/>
    <property type="match status" value="1"/>
</dbReference>
<dbReference type="Proteomes" id="UP000286806">
    <property type="component" value="Unassembled WGS sequence"/>
</dbReference>
<accession>A0A401JDP5</accession>
<name>A0A401JDP5_9PROT</name>
<evidence type="ECO:0000259" key="1">
    <source>
        <dbReference type="Pfam" id="PF05050"/>
    </source>
</evidence>
<dbReference type="InterPro" id="IPR006342">
    <property type="entry name" value="FkbM_mtfrase"/>
</dbReference>
<organism evidence="2 3">
    <name type="scientific">Sulfuriferula multivorans</name>
    <dbReference type="NCBI Taxonomy" id="1559896"/>
    <lineage>
        <taxon>Bacteria</taxon>
        <taxon>Pseudomonadati</taxon>
        <taxon>Pseudomonadota</taxon>
        <taxon>Betaproteobacteria</taxon>
        <taxon>Nitrosomonadales</taxon>
        <taxon>Sulfuricellaceae</taxon>
        <taxon>Sulfuriferula</taxon>
    </lineage>
</organism>
<evidence type="ECO:0000313" key="3">
    <source>
        <dbReference type="Proteomes" id="UP000286806"/>
    </source>
</evidence>
<evidence type="ECO:0000313" key="2">
    <source>
        <dbReference type="EMBL" id="GBL45763.1"/>
    </source>
</evidence>
<dbReference type="PANTHER" id="PTHR34203:SF15">
    <property type="entry name" value="SLL1173 PROTEIN"/>
    <property type="match status" value="1"/>
</dbReference>
<dbReference type="InterPro" id="IPR052514">
    <property type="entry name" value="SAM-dependent_MTase"/>
</dbReference>
<dbReference type="SUPFAM" id="SSF53335">
    <property type="entry name" value="S-adenosyl-L-methionine-dependent methyltransferases"/>
    <property type="match status" value="1"/>
</dbReference>
<proteinExistence type="predicted"/>
<dbReference type="PANTHER" id="PTHR34203">
    <property type="entry name" value="METHYLTRANSFERASE, FKBM FAMILY PROTEIN"/>
    <property type="match status" value="1"/>
</dbReference>
<dbReference type="Pfam" id="PF05050">
    <property type="entry name" value="Methyltransf_21"/>
    <property type="match status" value="1"/>
</dbReference>
<dbReference type="InterPro" id="IPR029063">
    <property type="entry name" value="SAM-dependent_MTases_sf"/>
</dbReference>
<protein>
    <recommendedName>
        <fullName evidence="1">Methyltransferase FkbM domain-containing protein</fullName>
    </recommendedName>
</protein>
<comment type="caution">
    <text evidence="2">The sequence shown here is derived from an EMBL/GenBank/DDBJ whole genome shotgun (WGS) entry which is preliminary data.</text>
</comment>
<reference evidence="2 3" key="1">
    <citation type="journal article" date="2019" name="Front. Microbiol.">
        <title>Genomes of Neutrophilic Sulfur-Oxidizing Chemolithoautotrophs Representing 9 Proteobacterial Species From 8 Genera.</title>
        <authorList>
            <person name="Watanabe T."/>
            <person name="Kojima H."/>
            <person name="Umezawa K."/>
            <person name="Hori C."/>
            <person name="Takasuka T.E."/>
            <person name="Kato Y."/>
            <person name="Fukui M."/>
        </authorList>
    </citation>
    <scope>NUCLEOTIDE SEQUENCE [LARGE SCALE GENOMIC DNA]</scope>
    <source>
        <strain evidence="2 3">TTN</strain>
    </source>
</reference>
<feature type="domain" description="Methyltransferase FkbM" evidence="1">
    <location>
        <begin position="23"/>
        <end position="168"/>
    </location>
</feature>
<keyword evidence="3" id="KW-1185">Reference proteome</keyword>
<sequence length="247" mass="27543">MTEMWMVEVLKRLLPLKPGTFIDVGANIGQTLLKLRAVSQSTPYLGFEPNPACAAYLLDLILANRFERTLMIPIGLSDSRGLLDLIYYAEDNRVDSGASLVTDPKFRPNHPVVFRQPVPVLPFTDVARYLGDSEPGLVKIDVEGGEMEVLKSMGAMIRMHQPPVLLEILCMGDDASTLAKNLLLEAFFREIDYSIMRIEKVRERFGQFVLIDAIGLNTDPTGWDYVAVPSRLVASLLPLGGIHEERE</sequence>
<dbReference type="Gene3D" id="3.40.50.150">
    <property type="entry name" value="Vaccinia Virus protein VP39"/>
    <property type="match status" value="1"/>
</dbReference>
<gene>
    <name evidence="2" type="ORF">SFMTTN_1574</name>
</gene>
<dbReference type="AlphaFoldDB" id="A0A401JDP5"/>
<dbReference type="EMBL" id="BGOW01000014">
    <property type="protein sequence ID" value="GBL45763.1"/>
    <property type="molecule type" value="Genomic_DNA"/>
</dbReference>